<protein>
    <submittedName>
        <fullName evidence="3">Uncharacterized protein</fullName>
    </submittedName>
</protein>
<sequence length="204" mass="21125">MDSRHPLQKAAAFAAGGLVVIWIGGVGGAGACKTAAWLFLGVWPETALYSLAPPPLIRCALTLPRDAMASKILLFLLTTDILTYLLAVPPLLLFPCLLVLLAGQGPGGIHRMAARPFATAGGGPSVRRVDPAFRRDRGLGGSCGGKHSTKRGVGEQGGREGEGEGKMPPAAGRGSPPPGRRRLFASSPPPTPPRRRAAGPRCAE</sequence>
<evidence type="ECO:0000256" key="1">
    <source>
        <dbReference type="SAM" id="MobiDB-lite"/>
    </source>
</evidence>
<feature type="region of interest" description="Disordered" evidence="1">
    <location>
        <begin position="120"/>
        <end position="204"/>
    </location>
</feature>
<dbReference type="RefSeq" id="WP_009182510.1">
    <property type="nucleotide sequence ID" value="NZ_CM001368.1"/>
</dbReference>
<dbReference type="eggNOG" id="ENOG5031800">
    <property type="taxonomic scope" value="Bacteria"/>
</dbReference>
<dbReference type="HOGENOM" id="CLU_1537640_0_0_7"/>
<name>G7Q9P4_9BACT</name>
<organism evidence="3 4">
    <name type="scientific">Solidesulfovibrio carbinoliphilus subsp. oakridgensis</name>
    <dbReference type="NCBI Taxonomy" id="694327"/>
    <lineage>
        <taxon>Bacteria</taxon>
        <taxon>Pseudomonadati</taxon>
        <taxon>Thermodesulfobacteriota</taxon>
        <taxon>Desulfovibrionia</taxon>
        <taxon>Desulfovibrionales</taxon>
        <taxon>Desulfovibrionaceae</taxon>
        <taxon>Solidesulfovibrio</taxon>
    </lineage>
</organism>
<reference evidence="4" key="1">
    <citation type="journal article" date="2015" name="Genome Announc.">
        <title>High-Quality Draft Genome Sequence of Desulfovibrio carbinoliphilus FW-101-2B, an Organic Acid-Oxidizing Sulfate-Reducing Bacterium Isolated from Uranium(VI)-Contaminated Groundwater.</title>
        <authorList>
            <person name="Ramsay B.D."/>
            <person name="Hwang C."/>
            <person name="Woo H.L."/>
            <person name="Carroll S.L."/>
            <person name="Lucas S."/>
            <person name="Han J."/>
            <person name="Lapidus A.L."/>
            <person name="Cheng J.F."/>
            <person name="Goodwin L.A."/>
            <person name="Pitluck S."/>
            <person name="Peters L."/>
            <person name="Chertkov O."/>
            <person name="Held B."/>
            <person name="Detter J.C."/>
            <person name="Han C.S."/>
            <person name="Tapia R."/>
            <person name="Land M.L."/>
            <person name="Hauser L.J."/>
            <person name="Kyrpides N.C."/>
            <person name="Ivanova N.N."/>
            <person name="Mikhailova N."/>
            <person name="Pagani I."/>
            <person name="Woyke T."/>
            <person name="Arkin A.P."/>
            <person name="Dehal P."/>
            <person name="Chivian D."/>
            <person name="Criddle C.S."/>
            <person name="Wu W."/>
            <person name="Chakraborty R."/>
            <person name="Hazen T.C."/>
            <person name="Fields M.W."/>
        </authorList>
    </citation>
    <scope>NUCLEOTIDE SEQUENCE [LARGE SCALE GENOMIC DNA]</scope>
    <source>
        <strain evidence="4">FW-101-2B</strain>
    </source>
</reference>
<dbReference type="EMBL" id="CM001368">
    <property type="protein sequence ID" value="EHJ49160.1"/>
    <property type="molecule type" value="Genomic_DNA"/>
</dbReference>
<evidence type="ECO:0000313" key="4">
    <source>
        <dbReference type="Proteomes" id="UP000004662"/>
    </source>
</evidence>
<dbReference type="AlphaFoldDB" id="G7Q9P4"/>
<keyword evidence="2" id="KW-0472">Membrane</keyword>
<dbReference type="PROSITE" id="PS51257">
    <property type="entry name" value="PROKAR_LIPOPROTEIN"/>
    <property type="match status" value="1"/>
</dbReference>
<dbReference type="Proteomes" id="UP000004662">
    <property type="component" value="Chromosome"/>
</dbReference>
<keyword evidence="2" id="KW-1133">Transmembrane helix</keyword>
<evidence type="ECO:0000256" key="2">
    <source>
        <dbReference type="SAM" id="Phobius"/>
    </source>
</evidence>
<keyword evidence="2" id="KW-0812">Transmembrane</keyword>
<proteinExistence type="predicted"/>
<accession>G7Q9P4</accession>
<gene>
    <name evidence="3" type="ORF">DFW101_3160</name>
</gene>
<keyword evidence="4" id="KW-1185">Reference proteome</keyword>
<feature type="transmembrane region" description="Helical" evidence="2">
    <location>
        <begin position="12"/>
        <end position="40"/>
    </location>
</feature>
<feature type="transmembrane region" description="Helical" evidence="2">
    <location>
        <begin position="81"/>
        <end position="102"/>
    </location>
</feature>
<dbReference type="STRING" id="694327.DFW101_3160"/>
<evidence type="ECO:0000313" key="3">
    <source>
        <dbReference type="EMBL" id="EHJ49160.1"/>
    </source>
</evidence>
<feature type="compositionally biased region" description="Basic and acidic residues" evidence="1">
    <location>
        <begin position="127"/>
        <end position="138"/>
    </location>
</feature>